<organism evidence="1 2">
    <name type="scientific">Gigaspora margarita</name>
    <dbReference type="NCBI Taxonomy" id="4874"/>
    <lineage>
        <taxon>Eukaryota</taxon>
        <taxon>Fungi</taxon>
        <taxon>Fungi incertae sedis</taxon>
        <taxon>Mucoromycota</taxon>
        <taxon>Glomeromycotina</taxon>
        <taxon>Glomeromycetes</taxon>
        <taxon>Diversisporales</taxon>
        <taxon>Gigasporaceae</taxon>
        <taxon>Gigaspora</taxon>
    </lineage>
</organism>
<proteinExistence type="predicted"/>
<sequence>MPIPYSIQNIRAEINKLIAKVSRLTQCDIAQIDNTDLSTQKSSALISMLKRHRTAIWQAHNIENNNEHRDTINSYIEKRYSNFTNNTTLMIDNHDGGDMPLREMDRMKRIKYDTMARIGKGLLPKGQYYGSIV</sequence>
<keyword evidence="2" id="KW-1185">Reference proteome</keyword>
<gene>
    <name evidence="1" type="ORF">GMARGA_LOCUS4597</name>
</gene>
<reference evidence="1 2" key="1">
    <citation type="submission" date="2021-06" db="EMBL/GenBank/DDBJ databases">
        <authorList>
            <person name="Kallberg Y."/>
            <person name="Tangrot J."/>
            <person name="Rosling A."/>
        </authorList>
    </citation>
    <scope>NUCLEOTIDE SEQUENCE [LARGE SCALE GENOMIC DNA]</scope>
    <source>
        <strain evidence="1 2">120-4 pot B 10/14</strain>
    </source>
</reference>
<evidence type="ECO:0000313" key="2">
    <source>
        <dbReference type="Proteomes" id="UP000789901"/>
    </source>
</evidence>
<comment type="caution">
    <text evidence="1">The sequence shown here is derived from an EMBL/GenBank/DDBJ whole genome shotgun (WGS) entry which is preliminary data.</text>
</comment>
<protein>
    <submittedName>
        <fullName evidence="1">12022_t:CDS:1</fullName>
    </submittedName>
</protein>
<evidence type="ECO:0000313" key="1">
    <source>
        <dbReference type="EMBL" id="CAG8551877.1"/>
    </source>
</evidence>
<dbReference type="Proteomes" id="UP000789901">
    <property type="component" value="Unassembled WGS sequence"/>
</dbReference>
<accession>A0ABN7UAV3</accession>
<name>A0ABN7UAV3_GIGMA</name>
<dbReference type="EMBL" id="CAJVQB010001821">
    <property type="protein sequence ID" value="CAG8551877.1"/>
    <property type="molecule type" value="Genomic_DNA"/>
</dbReference>